<dbReference type="PATRIC" id="fig|246196.56.peg.3921"/>
<evidence type="ECO:0000313" key="2">
    <source>
        <dbReference type="Proteomes" id="UP000006158"/>
    </source>
</evidence>
<reference evidence="1 2" key="1">
    <citation type="journal article" date="2007" name="Genome Biol.">
        <title>Interrupted coding sequences in Mycobacterium smegmatis: authentic mutations or sequencing errors?</title>
        <authorList>
            <person name="Deshayes C."/>
            <person name="Perrodou E."/>
            <person name="Gallien S."/>
            <person name="Euphrasie D."/>
            <person name="Schaeffer C."/>
            <person name="Van-Dorsselaer A."/>
            <person name="Poch O."/>
            <person name="Lecompte O."/>
            <person name="Reyrat J.M."/>
        </authorList>
    </citation>
    <scope>NUCLEOTIDE SEQUENCE [LARGE SCALE GENOMIC DNA]</scope>
    <source>
        <strain evidence="2">ATCC 700084 / mc(2)155</strain>
    </source>
</reference>
<name>I7G3X2_MYCS2</name>
<dbReference type="KEGG" id="msg:MSMEI_3829"/>
<gene>
    <name evidence="1" type="ordered locus">MSMEI_3829</name>
</gene>
<dbReference type="AlphaFoldDB" id="I7G3X2"/>
<accession>I7G3X2</accession>
<sequence>MAQMPSESADVEPAGVCWHMSRPFPPGEKSPRCRAVVVVCCPDPFCLSIMAHGKCYRSQQVVPDLRRPLLARGPKVGALQACTRPGASVQLRAAVFQLFQLDLVTGTIGLMTAAVTPLVRDLEARARRDARFVRVLDALRDAPTGPQGTLERSAARALNDQRRTALVEEFIDGALSTADVQERLGYATPQAVHRLRTRKRLIGAAVGNKTWFPAWQFDGRRLRADLPRILELLARFTDDAVAADRIMRLQRDDLDGASIAEALDHAATAASAWRALTALGA</sequence>
<dbReference type="Proteomes" id="UP000006158">
    <property type="component" value="Chromosome"/>
</dbReference>
<dbReference type="EMBL" id="CP001663">
    <property type="protein sequence ID" value="AFP40287.1"/>
    <property type="molecule type" value="Genomic_DNA"/>
</dbReference>
<organism evidence="1 2">
    <name type="scientific">Mycolicibacterium smegmatis (strain ATCC 700084 / mc(2)155)</name>
    <name type="common">Mycobacterium smegmatis</name>
    <dbReference type="NCBI Taxonomy" id="246196"/>
    <lineage>
        <taxon>Bacteria</taxon>
        <taxon>Bacillati</taxon>
        <taxon>Actinomycetota</taxon>
        <taxon>Actinomycetes</taxon>
        <taxon>Mycobacteriales</taxon>
        <taxon>Mycobacteriaceae</taxon>
        <taxon>Mycolicibacterium</taxon>
    </lineage>
</organism>
<proteinExistence type="predicted"/>
<evidence type="ECO:0000313" key="1">
    <source>
        <dbReference type="EMBL" id="AFP40287.1"/>
    </source>
</evidence>
<protein>
    <submittedName>
        <fullName evidence="1">Uncharacterized protein</fullName>
    </submittedName>
</protein>
<reference evidence="1 2" key="2">
    <citation type="journal article" date="2009" name="Genome Res.">
        <title>Ortho-proteogenomics: multiple proteomes investigation through orthology and a new MS-based protocol.</title>
        <authorList>
            <person name="Gallien S."/>
            <person name="Perrodou E."/>
            <person name="Carapito C."/>
            <person name="Deshayes C."/>
            <person name="Reyrat J.M."/>
            <person name="Van Dorsselaer A."/>
            <person name="Poch O."/>
            <person name="Schaeffer C."/>
            <person name="Lecompte O."/>
        </authorList>
    </citation>
    <scope>NUCLEOTIDE SEQUENCE [LARGE SCALE GENOMIC DNA]</scope>
    <source>
        <strain evidence="2">ATCC 700084 / mc(2)155</strain>
    </source>
</reference>